<gene>
    <name evidence="1" type="ORF">PODLI_1B016165</name>
</gene>
<organism evidence="1 2">
    <name type="scientific">Podarcis lilfordi</name>
    <name type="common">Lilford's wall lizard</name>
    <dbReference type="NCBI Taxonomy" id="74358"/>
    <lineage>
        <taxon>Eukaryota</taxon>
        <taxon>Metazoa</taxon>
        <taxon>Chordata</taxon>
        <taxon>Craniata</taxon>
        <taxon>Vertebrata</taxon>
        <taxon>Euteleostomi</taxon>
        <taxon>Lepidosauria</taxon>
        <taxon>Squamata</taxon>
        <taxon>Bifurcata</taxon>
        <taxon>Unidentata</taxon>
        <taxon>Episquamata</taxon>
        <taxon>Laterata</taxon>
        <taxon>Lacertibaenia</taxon>
        <taxon>Lacertidae</taxon>
        <taxon>Podarcis</taxon>
    </lineage>
</organism>
<keyword evidence="2" id="KW-1185">Reference proteome</keyword>
<proteinExistence type="predicted"/>
<reference evidence="1" key="1">
    <citation type="submission" date="2022-12" db="EMBL/GenBank/DDBJ databases">
        <authorList>
            <person name="Alioto T."/>
            <person name="Alioto T."/>
            <person name="Gomez Garrido J."/>
        </authorList>
    </citation>
    <scope>NUCLEOTIDE SEQUENCE</scope>
</reference>
<sequence>MHLPVPSGVRANALHSSAAAATAAMVGRQPLSGFGVVPPFPQDAGPSQTDPPWRFVHQFPVSGGPFLPQSWSLQTSRCYNLLKTAQHAEAGFPEGGISPSLAFDRKRHWY</sequence>
<dbReference type="AlphaFoldDB" id="A0AA35KTY3"/>
<name>A0AA35KTY3_9SAUR</name>
<dbReference type="Proteomes" id="UP001178461">
    <property type="component" value="Chromosome 9"/>
</dbReference>
<dbReference type="EMBL" id="OX395134">
    <property type="protein sequence ID" value="CAI5783552.1"/>
    <property type="molecule type" value="Genomic_DNA"/>
</dbReference>
<protein>
    <submittedName>
        <fullName evidence="1">Uncharacterized protein</fullName>
    </submittedName>
</protein>
<evidence type="ECO:0000313" key="1">
    <source>
        <dbReference type="EMBL" id="CAI5783552.1"/>
    </source>
</evidence>
<evidence type="ECO:0000313" key="2">
    <source>
        <dbReference type="Proteomes" id="UP001178461"/>
    </source>
</evidence>
<accession>A0AA35KTY3</accession>